<dbReference type="Proteomes" id="UP000324800">
    <property type="component" value="Unassembled WGS sequence"/>
</dbReference>
<gene>
    <name evidence="1" type="ORF">EZS28_052318</name>
</gene>
<protein>
    <submittedName>
        <fullName evidence="1">Uncharacterized protein</fullName>
    </submittedName>
</protein>
<name>A0A5J4SAZ4_9EUKA</name>
<comment type="caution">
    <text evidence="1">The sequence shown here is derived from an EMBL/GenBank/DDBJ whole genome shotgun (WGS) entry which is preliminary data.</text>
</comment>
<evidence type="ECO:0000313" key="1">
    <source>
        <dbReference type="EMBL" id="KAA6343324.1"/>
    </source>
</evidence>
<accession>A0A5J4SAZ4</accession>
<dbReference type="AlphaFoldDB" id="A0A5J4SAZ4"/>
<reference evidence="1 2" key="1">
    <citation type="submission" date="2019-03" db="EMBL/GenBank/DDBJ databases">
        <title>Single cell metagenomics reveals metabolic interactions within the superorganism composed of flagellate Streblomastix strix and complex community of Bacteroidetes bacteria on its surface.</title>
        <authorList>
            <person name="Treitli S.C."/>
            <person name="Kolisko M."/>
            <person name="Husnik F."/>
            <person name="Keeling P."/>
            <person name="Hampl V."/>
        </authorList>
    </citation>
    <scope>NUCLEOTIDE SEQUENCE [LARGE SCALE GENOMIC DNA]</scope>
    <source>
        <strain evidence="1">ST1C</strain>
    </source>
</reference>
<dbReference type="EMBL" id="SNRW01040525">
    <property type="protein sequence ID" value="KAA6343324.1"/>
    <property type="molecule type" value="Genomic_DNA"/>
</dbReference>
<proteinExistence type="predicted"/>
<sequence>MPKLADWCRQGSLGEFVKGNYSDTDSNLNELEGIIKDYSGFNSLSTTQIQDQQNHLQYFWSEVPVLKQANAVLNESIADQPLQITLKGSNLIAGNFYCKIVEIGSTSLITKQQNANMKFESLQYNAEEIIYPSEDGSNDPIDIVGSPENEQEATFGMKDASWMDTNKQYGILATNERRIFAYLRTGTSLQKY</sequence>
<organism evidence="1 2">
    <name type="scientific">Streblomastix strix</name>
    <dbReference type="NCBI Taxonomy" id="222440"/>
    <lineage>
        <taxon>Eukaryota</taxon>
        <taxon>Metamonada</taxon>
        <taxon>Preaxostyla</taxon>
        <taxon>Oxymonadida</taxon>
        <taxon>Streblomastigidae</taxon>
        <taxon>Streblomastix</taxon>
    </lineage>
</organism>
<evidence type="ECO:0000313" key="2">
    <source>
        <dbReference type="Proteomes" id="UP000324800"/>
    </source>
</evidence>